<feature type="chain" id="PRO_5042530175" description="Lytic polysaccharide monooxygenase" evidence="2">
    <location>
        <begin position="20"/>
        <end position="454"/>
    </location>
</feature>
<dbReference type="Proteomes" id="UP001271007">
    <property type="component" value="Unassembled WGS sequence"/>
</dbReference>
<organism evidence="3 4">
    <name type="scientific">Extremus antarcticus</name>
    <dbReference type="NCBI Taxonomy" id="702011"/>
    <lineage>
        <taxon>Eukaryota</taxon>
        <taxon>Fungi</taxon>
        <taxon>Dikarya</taxon>
        <taxon>Ascomycota</taxon>
        <taxon>Pezizomycotina</taxon>
        <taxon>Dothideomycetes</taxon>
        <taxon>Dothideomycetidae</taxon>
        <taxon>Mycosphaerellales</taxon>
        <taxon>Extremaceae</taxon>
        <taxon>Extremus</taxon>
    </lineage>
</organism>
<feature type="region of interest" description="Disordered" evidence="1">
    <location>
        <begin position="262"/>
        <end position="327"/>
    </location>
</feature>
<evidence type="ECO:0000313" key="3">
    <source>
        <dbReference type="EMBL" id="KAK3057685.1"/>
    </source>
</evidence>
<name>A0AAJ0GHN9_9PEZI</name>
<reference evidence="3" key="1">
    <citation type="submission" date="2023-04" db="EMBL/GenBank/DDBJ databases">
        <title>Black Yeasts Isolated from many extreme environments.</title>
        <authorList>
            <person name="Coleine C."/>
            <person name="Stajich J.E."/>
            <person name="Selbmann L."/>
        </authorList>
    </citation>
    <scope>NUCLEOTIDE SEQUENCE</scope>
    <source>
        <strain evidence="3">CCFEE 5312</strain>
    </source>
</reference>
<evidence type="ECO:0000313" key="4">
    <source>
        <dbReference type="Proteomes" id="UP001271007"/>
    </source>
</evidence>
<keyword evidence="2" id="KW-0732">Signal</keyword>
<keyword evidence="4" id="KW-1185">Reference proteome</keyword>
<evidence type="ECO:0000256" key="1">
    <source>
        <dbReference type="SAM" id="MobiDB-lite"/>
    </source>
</evidence>
<comment type="caution">
    <text evidence="3">The sequence shown here is derived from an EMBL/GenBank/DDBJ whole genome shotgun (WGS) entry which is preliminary data.</text>
</comment>
<evidence type="ECO:0008006" key="5">
    <source>
        <dbReference type="Google" id="ProtNLM"/>
    </source>
</evidence>
<dbReference type="PANTHER" id="PTHR36182">
    <property type="entry name" value="PROTEIN, PUTATIVE (AFU_ORTHOLOGUE AFUA_6G10930)-RELATED"/>
    <property type="match status" value="1"/>
</dbReference>
<feature type="region of interest" description="Disordered" evidence="1">
    <location>
        <begin position="345"/>
        <end position="381"/>
    </location>
</feature>
<accession>A0AAJ0GHN9</accession>
<gene>
    <name evidence="3" type="ORF">LTR09_001869</name>
</gene>
<dbReference type="AlphaFoldDB" id="A0AAJ0GHN9"/>
<protein>
    <recommendedName>
        <fullName evidence="5">Lytic polysaccharide monooxygenase</fullName>
    </recommendedName>
</protein>
<feature type="compositionally biased region" description="Low complexity" evidence="1">
    <location>
        <begin position="280"/>
        <end position="327"/>
    </location>
</feature>
<proteinExistence type="predicted"/>
<dbReference type="EMBL" id="JAWDJX010000003">
    <property type="protein sequence ID" value="KAK3057685.1"/>
    <property type="molecule type" value="Genomic_DNA"/>
</dbReference>
<dbReference type="Gene3D" id="2.70.50.70">
    <property type="match status" value="1"/>
</dbReference>
<feature type="signal peptide" evidence="2">
    <location>
        <begin position="1"/>
        <end position="19"/>
    </location>
</feature>
<dbReference type="PANTHER" id="PTHR36182:SF2">
    <property type="entry name" value="LYTIC POLYSACCHARIDE MONOOXYGENASE"/>
    <property type="match status" value="1"/>
</dbReference>
<evidence type="ECO:0000256" key="2">
    <source>
        <dbReference type="SAM" id="SignalP"/>
    </source>
</evidence>
<sequence length="454" mass="44881">MFFNTAALVAVAFAAGANAHMYLSSPTPIEGNAIKDPLDPSGSNFPCHGVSIPTSGGQKMAAGSSQVLSFELGGGANTAVHGGGSCQMSVTYETDPAKVKDPKNWYVIYSIEGGCPSNTAGNLDGSYTGPSGTYSGALSCNDPKTNGVDCVNEFNYTIPNGLKNGHATFAWTWYNTIGNRELYMNCISAEISGGDGSEMSELPSMFVANMASINSCPTTEQTNVKFPVPGKYVMTKLPSGANAKAASQYPIAAPSGASCASDGAVAGGPAAGGSTPPKPHGSAPAAPSSAPAQSSAPAASAPASGSAPAYGSAPAPSSAHAPSGSAGSGLVTITTMQTVTSGSVAAPSAPASAVPSAAPSEAAPSSAAPAPSSYAPSPSGTSSSGSCANSAVACTNPGGVVCIGTAQFGLCNINNCAVPQALAAGTHCEAGEIRKRDNVRRHLSRHARRHANVV</sequence>